<dbReference type="EC" id="3.2.1.20" evidence="3"/>
<dbReference type="FunFam" id="3.20.20.80:FF:000064">
    <property type="entry name" value="Oligo-1,6-glucosidase"/>
    <property type="match status" value="1"/>
</dbReference>
<dbReference type="GO" id="GO:0033934">
    <property type="term" value="F:glucan 1,4-alpha-maltotriohydrolase activity"/>
    <property type="evidence" value="ECO:0007669"/>
    <property type="project" value="TreeGrafter"/>
</dbReference>
<evidence type="ECO:0000256" key="2">
    <source>
        <dbReference type="ARBA" id="ARBA00008061"/>
    </source>
</evidence>
<dbReference type="Gene3D" id="3.20.20.80">
    <property type="entry name" value="Glycosidases"/>
    <property type="match status" value="1"/>
</dbReference>
<evidence type="ECO:0000256" key="7">
    <source>
        <dbReference type="ARBA" id="ARBA00041343"/>
    </source>
</evidence>
<dbReference type="InterPro" id="IPR013780">
    <property type="entry name" value="Glyco_hydro_b"/>
</dbReference>
<dbReference type="InterPro" id="IPR006047">
    <property type="entry name" value="GH13_cat_dom"/>
</dbReference>
<sequence length="576" mass="66689">MRLSGPTWWKDGVVYQIYPASFKDSDNDGLGDISGIVSKIDYIKDLGIDIVWLSPHYDSPQYDMGYDIRDYESVYAPYGTVRDIETLIDACHSREMRLIFDLVINHTSDEHKWFEESRSSKDNPKRDWYIWRPAKYAADGTRMPPSNWRSLFSGSAWEWDEPTQEYYLHLFAKQQPDLNWENSATRRAIYDSAVKFWLRKGVDGFRIDTVNMYSKGTDFPDAPIIDSGIYEQPASGLFCNGPRMHEFLREMNTEVLSKYGTMTVGELPHTPDPAHVLRYIGSGDKQLDMVFQFDLVDLGQGKTNKYEMEDYKLSELKEIVSKWQTFVENTDGWTTAFCENHDQGRSVSRFGSDAPEWRERSAKMLAMMMCAMTGTLFVYQGQEIGMINAPKDWPIEEYRDIESIHYYNSVAKRTNNDTKALAHVMKSIQTLGRDHARLPMQWDSSPYAGFTGRKEGAWMRTNDSYTSINVASQLENPSSVLNFWKNMLRTRKEYRELFVHGSFQTFDLKNEHTFIFAKESARDMAVVVLNFGEEKREFERPDIGEGKWELLVGNVDGVDGTVDELEGYEGRIYLIK</sequence>
<gene>
    <name evidence="10" type="ORF">RCO7_09593</name>
</gene>
<evidence type="ECO:0000256" key="5">
    <source>
        <dbReference type="ARBA" id="ARBA00023295"/>
    </source>
</evidence>
<evidence type="ECO:0000256" key="6">
    <source>
        <dbReference type="ARBA" id="ARBA00026248"/>
    </source>
</evidence>
<dbReference type="FunFam" id="3.20.20.80:FF:000087">
    <property type="entry name" value="Oligo-1,6-glucosidase IMA1"/>
    <property type="match status" value="1"/>
</dbReference>
<dbReference type="GO" id="GO:0000025">
    <property type="term" value="P:maltose catabolic process"/>
    <property type="evidence" value="ECO:0007669"/>
    <property type="project" value="TreeGrafter"/>
</dbReference>
<dbReference type="FunFam" id="3.90.400.10:FF:000003">
    <property type="entry name" value="Probable alpha-glucosidase (Maltase)"/>
    <property type="match status" value="1"/>
</dbReference>
<keyword evidence="4" id="KW-0378">Hydrolase</keyword>
<dbReference type="CDD" id="cd11333">
    <property type="entry name" value="AmyAc_SI_OligoGlu_DGase"/>
    <property type="match status" value="1"/>
</dbReference>
<dbReference type="AlphaFoldDB" id="A0A1E1LCB4"/>
<feature type="domain" description="Glycosyl hydrolase family 13 catalytic" evidence="9">
    <location>
        <begin position="16"/>
        <end position="437"/>
    </location>
</feature>
<dbReference type="STRING" id="914237.A0A1E1LCB4"/>
<comment type="similarity">
    <text evidence="2">Belongs to the glycosyl hydrolase 13 family.</text>
</comment>
<dbReference type="Proteomes" id="UP000178129">
    <property type="component" value="Unassembled WGS sequence"/>
</dbReference>
<reference evidence="11" key="1">
    <citation type="submission" date="2016-03" db="EMBL/GenBank/DDBJ databases">
        <authorList>
            <person name="Ploux O."/>
        </authorList>
    </citation>
    <scope>NUCLEOTIDE SEQUENCE [LARGE SCALE GENOMIC DNA]</scope>
    <source>
        <strain evidence="11">UK7</strain>
    </source>
</reference>
<dbReference type="SUPFAM" id="SSF51011">
    <property type="entry name" value="Glycosyl hydrolase domain"/>
    <property type="match status" value="1"/>
</dbReference>
<evidence type="ECO:0000256" key="8">
    <source>
        <dbReference type="ARBA" id="ARBA00073730"/>
    </source>
</evidence>
<evidence type="ECO:0000256" key="3">
    <source>
        <dbReference type="ARBA" id="ARBA00012741"/>
    </source>
</evidence>
<dbReference type="GO" id="GO:0005987">
    <property type="term" value="P:sucrose catabolic process"/>
    <property type="evidence" value="ECO:0007669"/>
    <property type="project" value="TreeGrafter"/>
</dbReference>
<dbReference type="FunCoup" id="A0A1E1LCB4">
    <property type="interactions" value="902"/>
</dbReference>
<dbReference type="Gene3D" id="3.90.400.10">
    <property type="entry name" value="Oligo-1,6-glucosidase, Domain 2"/>
    <property type="match status" value="1"/>
</dbReference>
<dbReference type="SMART" id="SM00642">
    <property type="entry name" value="Aamy"/>
    <property type="match status" value="1"/>
</dbReference>
<comment type="catalytic activity">
    <reaction evidence="1">
        <text>Hydrolysis of terminal, non-reducing (1-&gt;4)-linked alpha-D-glucose residues with release of alpha-D-glucose.</text>
        <dbReference type="EC" id="3.2.1.20"/>
    </reaction>
</comment>
<dbReference type="GO" id="GO:0004574">
    <property type="term" value="F:oligo-1,6-glucosidase activity"/>
    <property type="evidence" value="ECO:0007669"/>
    <property type="project" value="TreeGrafter"/>
</dbReference>
<dbReference type="PANTHER" id="PTHR10357">
    <property type="entry name" value="ALPHA-AMYLASE FAMILY MEMBER"/>
    <property type="match status" value="1"/>
</dbReference>
<evidence type="ECO:0000313" key="10">
    <source>
        <dbReference type="EMBL" id="CZT08054.1"/>
    </source>
</evidence>
<evidence type="ECO:0000313" key="11">
    <source>
        <dbReference type="Proteomes" id="UP000178129"/>
    </source>
</evidence>
<keyword evidence="6" id="KW-0462">Maltose metabolism</keyword>
<dbReference type="GO" id="GO:0004558">
    <property type="term" value="F:alpha-1,4-glucosidase activity"/>
    <property type="evidence" value="ECO:0007669"/>
    <property type="project" value="UniProtKB-EC"/>
</dbReference>
<protein>
    <recommendedName>
        <fullName evidence="8">Alpha-glucosidase</fullName>
        <ecNumber evidence="3">3.2.1.20</ecNumber>
    </recommendedName>
    <alternativeName>
        <fullName evidence="7">Maltase</fullName>
    </alternativeName>
</protein>
<dbReference type="GO" id="GO:0004556">
    <property type="term" value="F:alpha-amylase activity"/>
    <property type="evidence" value="ECO:0007669"/>
    <property type="project" value="TreeGrafter"/>
</dbReference>
<evidence type="ECO:0000259" key="9">
    <source>
        <dbReference type="SMART" id="SM00642"/>
    </source>
</evidence>
<organism evidence="10 11">
    <name type="scientific">Rhynchosporium graminicola</name>
    <dbReference type="NCBI Taxonomy" id="2792576"/>
    <lineage>
        <taxon>Eukaryota</taxon>
        <taxon>Fungi</taxon>
        <taxon>Dikarya</taxon>
        <taxon>Ascomycota</taxon>
        <taxon>Pezizomycotina</taxon>
        <taxon>Leotiomycetes</taxon>
        <taxon>Helotiales</taxon>
        <taxon>Ploettnerulaceae</taxon>
        <taxon>Rhynchosporium</taxon>
    </lineage>
</organism>
<dbReference type="InParanoid" id="A0A1E1LCB4"/>
<keyword evidence="5" id="KW-0326">Glycosidase</keyword>
<keyword evidence="11" id="KW-1185">Reference proteome</keyword>
<evidence type="ECO:0000256" key="4">
    <source>
        <dbReference type="ARBA" id="ARBA00022801"/>
    </source>
</evidence>
<dbReference type="InterPro" id="IPR017853">
    <property type="entry name" value="GH"/>
</dbReference>
<dbReference type="SUPFAM" id="SSF51445">
    <property type="entry name" value="(Trans)glycosidases"/>
    <property type="match status" value="1"/>
</dbReference>
<dbReference type="EMBL" id="FJUW01000045">
    <property type="protein sequence ID" value="CZT08054.1"/>
    <property type="molecule type" value="Genomic_DNA"/>
</dbReference>
<dbReference type="InterPro" id="IPR045857">
    <property type="entry name" value="O16G_dom_2"/>
</dbReference>
<comment type="caution">
    <text evidence="10">The sequence shown here is derived from an EMBL/GenBank/DDBJ whole genome shotgun (WGS) entry which is preliminary data.</text>
</comment>
<dbReference type="Pfam" id="PF00128">
    <property type="entry name" value="Alpha-amylase"/>
    <property type="match status" value="1"/>
</dbReference>
<proteinExistence type="inferred from homology"/>
<dbReference type="GO" id="GO:0004575">
    <property type="term" value="F:sucrose alpha-glucosidase activity"/>
    <property type="evidence" value="ECO:0007669"/>
    <property type="project" value="TreeGrafter"/>
</dbReference>
<dbReference type="PANTHER" id="PTHR10357:SF222">
    <property type="entry name" value="MALTASE MALT (AFU_ORTHOLOGUE AFUA_8G07070)"/>
    <property type="match status" value="1"/>
</dbReference>
<dbReference type="Gene3D" id="2.60.40.1180">
    <property type="entry name" value="Golgi alpha-mannosidase II"/>
    <property type="match status" value="1"/>
</dbReference>
<name>A0A1E1LCB4_9HELO</name>
<evidence type="ECO:0000256" key="1">
    <source>
        <dbReference type="ARBA" id="ARBA00001657"/>
    </source>
</evidence>
<accession>A0A1E1LCB4</accession>